<reference evidence="2" key="2">
    <citation type="submission" date="2018-04" db="EMBL/GenBank/DDBJ databases">
        <title>OnivRS2 (Oryza nivara Reference Sequence Version 2).</title>
        <authorList>
            <person name="Zhang J."/>
            <person name="Kudrna D."/>
            <person name="Lee S."/>
            <person name="Talag J."/>
            <person name="Rajasekar S."/>
            <person name="Welchert J."/>
            <person name="Hsing Y.-I."/>
            <person name="Wing R.A."/>
        </authorList>
    </citation>
    <scope>NUCLEOTIDE SEQUENCE [LARGE SCALE GENOMIC DNA]</scope>
    <source>
        <strain evidence="2">SL10</strain>
    </source>
</reference>
<dbReference type="Gramene" id="ONIVA06G31050.2">
    <property type="protein sequence ID" value="ONIVA06G31050.2"/>
    <property type="gene ID" value="ONIVA06G31050"/>
</dbReference>
<sequence length="764" mass="85402">MSIGVIILSLYQTSSEYKVQEVYMMLYIVVIFKGVFICQFNKLWVVHSILMALSAAVLGFFIGISFPVQITPKLEYCAFLIPCGTNTNSSSSASNISILNKYMSLWAAPFSVRNSTTANFSSNATISGPKEKSKIEAEAVQVSRKKAAEERLPPGIVVRESDLHLRRLWGNPRSDVASGKQYLLTMSVGYTEKANVNATIHKLSDKFDIVLFHYDGRTSEWEEFEWSKKVVHVSARKQAKWWFAKRFLHPSIVAAYEYVFVWDEDLGVDNFTAEEYISIVRKHALDISQPGLDGTKGRRQYPVTVRRPSGDMHNSGRFVEVMAPVFSRDAWACNDLVHGWGLDFNFWRCVHEPEKHIGVVDAQFVVHRGVPTLVSQGNGEQDGSSAKLSKSRSKMKAASSIFTALSAAVFGFFIGISFPVEITPKLQYCAFLPCDGTNTNSSSSSDSNNNMLNFWAPSVRNSTSAPSNATISGNGTTTAAAAVAKKPQGAERLPPGIVVRDSDLHLHRLWGHPTSDVASGKQYLVTLTVGYTEKDNINATVHKLSDKFDIVLFHYDGRTTEWEEFEWSKKVVHVSAKKQTKWWFAKRFMHPSIVAPYEYIFLWDEDLGVDNFSAEEYISIARKHGLGISQPGLDATKGKRSRYTATARRPAGDMHTSGRFVEVMAPVFSRDAWACNDLVHGWGLDHNFWRCVDEPEEHIGVVDAQFVVHRGVPTLISQGNGEQEGSSAKVRSRQFDEMRTFYRRIADAEKAQADATAAAADHHR</sequence>
<reference evidence="2" key="1">
    <citation type="submission" date="2015-04" db="UniProtKB">
        <authorList>
            <consortium name="EnsemblPlants"/>
        </authorList>
    </citation>
    <scope>IDENTIFICATION</scope>
    <source>
        <strain evidence="2">SL10</strain>
    </source>
</reference>
<dbReference type="EnsemblPlants" id="ONIVA06G31050.2">
    <property type="protein sequence ID" value="ONIVA06G31050.2"/>
    <property type="gene ID" value="ONIVA06G31050"/>
</dbReference>
<evidence type="ECO:0000313" key="2">
    <source>
        <dbReference type="EnsemblPlants" id="ONIVA06G31050.2"/>
    </source>
</evidence>
<feature type="transmembrane region" description="Helical" evidence="1">
    <location>
        <begin position="21"/>
        <end position="37"/>
    </location>
</feature>
<dbReference type="PANTHER" id="PTHR31210">
    <property type="entry name" value="OS06G0731900 PROTEIN"/>
    <property type="match status" value="1"/>
</dbReference>
<protein>
    <submittedName>
        <fullName evidence="2">Uncharacterized protein</fullName>
    </submittedName>
</protein>
<dbReference type="HOGENOM" id="CLU_015398_0_0_1"/>
<evidence type="ECO:0000256" key="1">
    <source>
        <dbReference type="SAM" id="Phobius"/>
    </source>
</evidence>
<name>A0A0E0HVT0_ORYNI</name>
<dbReference type="PANTHER" id="PTHR31210:SF68">
    <property type="entry name" value="OS06G0727800 PROTEIN"/>
    <property type="match status" value="1"/>
</dbReference>
<accession>A0A0E0HVT0</accession>
<proteinExistence type="predicted"/>
<dbReference type="STRING" id="4536.A0A0E0HVT0"/>
<dbReference type="Pfam" id="PF05212">
    <property type="entry name" value="DUF707"/>
    <property type="match status" value="2"/>
</dbReference>
<dbReference type="eggNOG" id="ENOG502QQAA">
    <property type="taxonomic scope" value="Eukaryota"/>
</dbReference>
<dbReference type="AlphaFoldDB" id="A0A0E0HVT0"/>
<dbReference type="Proteomes" id="UP000006591">
    <property type="component" value="Chromosome 6"/>
</dbReference>
<dbReference type="InterPro" id="IPR007877">
    <property type="entry name" value="DUF707"/>
</dbReference>
<evidence type="ECO:0000313" key="3">
    <source>
        <dbReference type="Proteomes" id="UP000006591"/>
    </source>
</evidence>
<organism evidence="2">
    <name type="scientific">Oryza nivara</name>
    <name type="common">Indian wild rice</name>
    <name type="synonym">Oryza sativa f. spontanea</name>
    <dbReference type="NCBI Taxonomy" id="4536"/>
    <lineage>
        <taxon>Eukaryota</taxon>
        <taxon>Viridiplantae</taxon>
        <taxon>Streptophyta</taxon>
        <taxon>Embryophyta</taxon>
        <taxon>Tracheophyta</taxon>
        <taxon>Spermatophyta</taxon>
        <taxon>Magnoliopsida</taxon>
        <taxon>Liliopsida</taxon>
        <taxon>Poales</taxon>
        <taxon>Poaceae</taxon>
        <taxon>BOP clade</taxon>
        <taxon>Oryzoideae</taxon>
        <taxon>Oryzeae</taxon>
        <taxon>Oryzinae</taxon>
        <taxon>Oryza</taxon>
    </lineage>
</organism>
<keyword evidence="1" id="KW-0812">Transmembrane</keyword>
<keyword evidence="1" id="KW-1133">Transmembrane helix</keyword>
<keyword evidence="3" id="KW-1185">Reference proteome</keyword>
<keyword evidence="1" id="KW-0472">Membrane</keyword>
<feature type="transmembrane region" description="Helical" evidence="1">
    <location>
        <begin position="43"/>
        <end position="66"/>
    </location>
</feature>